<evidence type="ECO:0000256" key="2">
    <source>
        <dbReference type="ARBA" id="ARBA00022515"/>
    </source>
</evidence>
<evidence type="ECO:0000256" key="3">
    <source>
        <dbReference type="ARBA" id="ARBA00022705"/>
    </source>
</evidence>
<keyword evidence="4" id="KW-0547">Nucleotide-binding</keyword>
<keyword evidence="2" id="KW-0639">Primosome</keyword>
<comment type="caution">
    <text evidence="13">The sequence shown here is derived from an EMBL/GenBank/DDBJ whole genome shotgun (WGS) entry which is preliminary data.</text>
</comment>
<dbReference type="PROSITE" id="PS51199">
    <property type="entry name" value="SF4_HELICASE"/>
    <property type="match status" value="1"/>
</dbReference>
<dbReference type="CDD" id="cd00984">
    <property type="entry name" value="DnaB_C"/>
    <property type="match status" value="1"/>
</dbReference>
<organism evidence="13 14">
    <name type="scientific">Marinobacter iranensis</name>
    <dbReference type="NCBI Taxonomy" id="2962607"/>
    <lineage>
        <taxon>Bacteria</taxon>
        <taxon>Pseudomonadati</taxon>
        <taxon>Pseudomonadota</taxon>
        <taxon>Gammaproteobacteria</taxon>
        <taxon>Pseudomonadales</taxon>
        <taxon>Marinobacteraceae</taxon>
        <taxon>Marinobacter</taxon>
    </lineage>
</organism>
<dbReference type="InterPro" id="IPR027417">
    <property type="entry name" value="P-loop_NTPase"/>
</dbReference>
<evidence type="ECO:0000256" key="5">
    <source>
        <dbReference type="ARBA" id="ARBA00022801"/>
    </source>
</evidence>
<accession>A0ABT5Y9F3</accession>
<dbReference type="Gene3D" id="1.10.860.10">
    <property type="entry name" value="DNAb Helicase, Chain A"/>
    <property type="match status" value="1"/>
</dbReference>
<dbReference type="InterPro" id="IPR016136">
    <property type="entry name" value="DNA_helicase_N/primase_C"/>
</dbReference>
<keyword evidence="3" id="KW-0235">DNA replication</keyword>
<evidence type="ECO:0000256" key="1">
    <source>
        <dbReference type="ARBA" id="ARBA00008428"/>
    </source>
</evidence>
<evidence type="ECO:0000256" key="7">
    <source>
        <dbReference type="ARBA" id="ARBA00022840"/>
    </source>
</evidence>
<evidence type="ECO:0000256" key="8">
    <source>
        <dbReference type="ARBA" id="ARBA00023125"/>
    </source>
</evidence>
<dbReference type="InterPro" id="IPR036185">
    <property type="entry name" value="DNA_heli_DnaB-like_N_sf"/>
</dbReference>
<protein>
    <recommendedName>
        <fullName evidence="10">DNA 5'-3' helicase</fullName>
        <ecNumber evidence="10">5.6.2.3</ecNumber>
    </recommendedName>
</protein>
<keyword evidence="9" id="KW-0413">Isomerase</keyword>
<evidence type="ECO:0000256" key="4">
    <source>
        <dbReference type="ARBA" id="ARBA00022741"/>
    </source>
</evidence>
<evidence type="ECO:0000256" key="11">
    <source>
        <dbReference type="ARBA" id="ARBA00048954"/>
    </source>
</evidence>
<reference evidence="13" key="1">
    <citation type="submission" date="2022-07" db="EMBL/GenBank/DDBJ databases">
        <title>Marinobacter iranensis a new bacterium isolate from a hipersaline lake in Iran.</title>
        <authorList>
            <person name="Mohammad A.M.A."/>
            <person name="Cristina S.-P."/>
            <person name="Antonio V."/>
        </authorList>
    </citation>
    <scope>NUCLEOTIDE SEQUENCE</scope>
    <source>
        <strain evidence="13">71-i</strain>
    </source>
</reference>
<evidence type="ECO:0000259" key="12">
    <source>
        <dbReference type="PROSITE" id="PS51199"/>
    </source>
</evidence>
<sequence>MSLQAEQEVIAAMVAHPHLAKECDLTPDEFQHDAYQEVHKAIQHMVASGQDFDALTLCSELDRGKPSEPYRKILHDLLQHSVGSKPMFREYCTIIRKDFRLKQAAEIAQNLLYSIQEDRDISATDAAISQLMQMGTVGRKYEWTMRESLHNAVKLVETAFEAEGLVGVDTGLGPLNDTTGGWHDTDLNIIGARPSMGKTALMLNFAHAADCPAGVISSEQGNEQIGLRMLSIQGTIDAQKLRTAKLEDGEWAKLSAAHHALMDREIFINDEPSINIVGLSRQAREWKYRHDIGVLFVDYVQRIKGSTKGQNKLEQVTEVVTALKSLAKELKIPVVALAQVGRGVDSRPDKRPNMGDLSDASEIEKEADSIIMLYRDQVYNEDTHDKGIAELNFEKNRHGPTGTVRCAFLGQFMQFKELAPQSYQERFGGAA</sequence>
<keyword evidence="8" id="KW-0238">DNA-binding</keyword>
<proteinExistence type="inferred from homology"/>
<evidence type="ECO:0000313" key="13">
    <source>
        <dbReference type="EMBL" id="MDF0750316.1"/>
    </source>
</evidence>
<keyword evidence="7" id="KW-0067">ATP-binding</keyword>
<evidence type="ECO:0000256" key="6">
    <source>
        <dbReference type="ARBA" id="ARBA00022806"/>
    </source>
</evidence>
<dbReference type="SUPFAM" id="SSF48024">
    <property type="entry name" value="N-terminal domain of DnaB helicase"/>
    <property type="match status" value="1"/>
</dbReference>
<feature type="domain" description="SF4 helicase" evidence="12">
    <location>
        <begin position="161"/>
        <end position="422"/>
    </location>
</feature>
<comment type="catalytic activity">
    <reaction evidence="11">
        <text>ATP + H2O = ADP + phosphate + H(+)</text>
        <dbReference type="Rhea" id="RHEA:13065"/>
        <dbReference type="ChEBI" id="CHEBI:15377"/>
        <dbReference type="ChEBI" id="CHEBI:15378"/>
        <dbReference type="ChEBI" id="CHEBI:30616"/>
        <dbReference type="ChEBI" id="CHEBI:43474"/>
        <dbReference type="ChEBI" id="CHEBI:456216"/>
        <dbReference type="EC" id="5.6.2.3"/>
    </reaction>
</comment>
<evidence type="ECO:0000256" key="9">
    <source>
        <dbReference type="ARBA" id="ARBA00023235"/>
    </source>
</evidence>
<dbReference type="SUPFAM" id="SSF52540">
    <property type="entry name" value="P-loop containing nucleoside triphosphate hydrolases"/>
    <property type="match status" value="1"/>
</dbReference>
<dbReference type="Pfam" id="PF00772">
    <property type="entry name" value="DnaB"/>
    <property type="match status" value="1"/>
</dbReference>
<dbReference type="Proteomes" id="UP001143391">
    <property type="component" value="Unassembled WGS sequence"/>
</dbReference>
<dbReference type="InterPro" id="IPR007694">
    <property type="entry name" value="DNA_helicase_DnaB-like_C"/>
</dbReference>
<dbReference type="Pfam" id="PF03796">
    <property type="entry name" value="DnaB_C"/>
    <property type="match status" value="1"/>
</dbReference>
<dbReference type="EMBL" id="JANCMW010000004">
    <property type="protein sequence ID" value="MDF0750316.1"/>
    <property type="molecule type" value="Genomic_DNA"/>
</dbReference>
<name>A0ABT5Y9F3_9GAMM</name>
<dbReference type="InterPro" id="IPR007693">
    <property type="entry name" value="DNA_helicase_DnaB-like_N"/>
</dbReference>
<keyword evidence="6" id="KW-0347">Helicase</keyword>
<evidence type="ECO:0000256" key="10">
    <source>
        <dbReference type="ARBA" id="ARBA00044969"/>
    </source>
</evidence>
<dbReference type="RefSeq" id="WP_275705847.1">
    <property type="nucleotide sequence ID" value="NZ_JANCMW010000004.1"/>
</dbReference>
<comment type="similarity">
    <text evidence="1">Belongs to the helicase family. DnaB subfamily.</text>
</comment>
<keyword evidence="14" id="KW-1185">Reference proteome</keyword>
<dbReference type="PANTHER" id="PTHR30153:SF2">
    <property type="entry name" value="REPLICATIVE DNA HELICASE"/>
    <property type="match status" value="1"/>
</dbReference>
<keyword evidence="5" id="KW-0378">Hydrolase</keyword>
<dbReference type="Gene3D" id="3.40.50.300">
    <property type="entry name" value="P-loop containing nucleotide triphosphate hydrolases"/>
    <property type="match status" value="1"/>
</dbReference>
<dbReference type="PANTHER" id="PTHR30153">
    <property type="entry name" value="REPLICATIVE DNA HELICASE DNAB"/>
    <property type="match status" value="1"/>
</dbReference>
<gene>
    <name evidence="13" type="ORF">NLU14_08740</name>
</gene>
<evidence type="ECO:0000313" key="14">
    <source>
        <dbReference type="Proteomes" id="UP001143391"/>
    </source>
</evidence>
<dbReference type="EC" id="5.6.2.3" evidence="10"/>